<evidence type="ECO:0000313" key="2">
    <source>
        <dbReference type="Proteomes" id="UP000521017"/>
    </source>
</evidence>
<dbReference type="RefSeq" id="WP_184628245.1">
    <property type="nucleotide sequence ID" value="NZ_JACHCC010000011.1"/>
</dbReference>
<name>A0A7X0MLM0_9SPHI</name>
<dbReference type="Proteomes" id="UP000521017">
    <property type="component" value="Unassembled WGS sequence"/>
</dbReference>
<reference evidence="1 2" key="1">
    <citation type="submission" date="2020-08" db="EMBL/GenBank/DDBJ databases">
        <title>Genomic Encyclopedia of Type Strains, Phase IV (KMG-V): Genome sequencing to study the core and pangenomes of soil and plant-associated prokaryotes.</title>
        <authorList>
            <person name="Whitman W."/>
        </authorList>
    </citation>
    <scope>NUCLEOTIDE SEQUENCE [LARGE SCALE GENOMIC DNA]</scope>
    <source>
        <strain evidence="1 2">M2T3</strain>
    </source>
</reference>
<sequence>MKTGKILAAVLKFLLILTIIFGLHGRTMVRYADVFSHRGESVEQSILRTPLVGAKIIHCRLLCFTQDFQSDILPPVAYNIGLIPPALVVLSYRVLYTIKSPSGHHNRLLPLRAPPYC</sequence>
<accession>A0A7X0MLM0</accession>
<protein>
    <submittedName>
        <fullName evidence="1">Uncharacterized protein</fullName>
    </submittedName>
</protein>
<evidence type="ECO:0000313" key="1">
    <source>
        <dbReference type="EMBL" id="MBB6501995.1"/>
    </source>
</evidence>
<gene>
    <name evidence="1" type="ORF">HDF25_004172</name>
</gene>
<comment type="caution">
    <text evidence="1">The sequence shown here is derived from an EMBL/GenBank/DDBJ whole genome shotgun (WGS) entry which is preliminary data.</text>
</comment>
<organism evidence="1 2">
    <name type="scientific">Pedobacter cryoconitis</name>
    <dbReference type="NCBI Taxonomy" id="188932"/>
    <lineage>
        <taxon>Bacteria</taxon>
        <taxon>Pseudomonadati</taxon>
        <taxon>Bacteroidota</taxon>
        <taxon>Sphingobacteriia</taxon>
        <taxon>Sphingobacteriales</taxon>
        <taxon>Sphingobacteriaceae</taxon>
        <taxon>Pedobacter</taxon>
    </lineage>
</organism>
<dbReference type="AlphaFoldDB" id="A0A7X0MLM0"/>
<proteinExistence type="predicted"/>
<dbReference type="EMBL" id="JACHCC010000011">
    <property type="protein sequence ID" value="MBB6501995.1"/>
    <property type="molecule type" value="Genomic_DNA"/>
</dbReference>